<evidence type="ECO:0000256" key="1">
    <source>
        <dbReference type="ARBA" id="ARBA00007435"/>
    </source>
</evidence>
<dbReference type="InterPro" id="IPR000305">
    <property type="entry name" value="GIY-YIG_endonuc"/>
</dbReference>
<keyword evidence="4" id="KW-0255">Endonuclease</keyword>
<dbReference type="CDD" id="cd10456">
    <property type="entry name" value="GIY-YIG_UPF0213"/>
    <property type="match status" value="1"/>
</dbReference>
<dbReference type="Proteomes" id="UP000199211">
    <property type="component" value="Unassembled WGS sequence"/>
</dbReference>
<comment type="similarity">
    <text evidence="1">Belongs to the UPF0213 family.</text>
</comment>
<proteinExistence type="inferred from homology"/>
<dbReference type="PROSITE" id="PS50164">
    <property type="entry name" value="GIY_YIG"/>
    <property type="match status" value="1"/>
</dbReference>
<dbReference type="RefSeq" id="WP_085679728.1">
    <property type="nucleotide sequence ID" value="NZ_CP020931.1"/>
</dbReference>
<dbReference type="SUPFAM" id="SSF82771">
    <property type="entry name" value="GIY-YIG endonuclease"/>
    <property type="match status" value="1"/>
</dbReference>
<dbReference type="InterPro" id="IPR050190">
    <property type="entry name" value="UPF0213_domain"/>
</dbReference>
<dbReference type="GO" id="GO:0004519">
    <property type="term" value="F:endonuclease activity"/>
    <property type="evidence" value="ECO:0007669"/>
    <property type="project" value="UniProtKB-KW"/>
</dbReference>
<dbReference type="GeneID" id="77255253"/>
<dbReference type="PANTHER" id="PTHR34477:SF1">
    <property type="entry name" value="UPF0213 PROTEIN YHBQ"/>
    <property type="match status" value="1"/>
</dbReference>
<gene>
    <name evidence="3" type="ORF">MARSALSMR5_01284</name>
    <name evidence="4" type="ORF">SAMN04487868_101202</name>
</gene>
<name>A0A1W6K7F9_9GAMM</name>
<feature type="domain" description="GIY-YIG" evidence="2">
    <location>
        <begin position="2"/>
        <end position="79"/>
    </location>
</feature>
<dbReference type="STRING" id="1420917.AU15_00330"/>
<keyword evidence="6" id="KW-1185">Reference proteome</keyword>
<sequence>MSQWFIYMVRTAKGALYTGITTDVARRFAEHQAGAPKGARSLRGKGPLELAFSAETTDRATASKLEWQIKQWPRRQKEALIRGEVVLPVNSTDAGV</sequence>
<keyword evidence="4" id="KW-0540">Nuclease</keyword>
<dbReference type="Proteomes" id="UP000193100">
    <property type="component" value="Chromosome"/>
</dbReference>
<reference evidence="4 6" key="1">
    <citation type="submission" date="2016-10" db="EMBL/GenBank/DDBJ databases">
        <authorList>
            <person name="Varghese N."/>
            <person name="Submissions S."/>
        </authorList>
    </citation>
    <scope>NUCLEOTIDE SEQUENCE [LARGE SCALE GENOMIC DNA]</scope>
    <source>
        <strain evidence="4 6">DSM 26291</strain>
    </source>
</reference>
<accession>A0A1W6K7F9</accession>
<evidence type="ECO:0000313" key="5">
    <source>
        <dbReference type="Proteomes" id="UP000193100"/>
    </source>
</evidence>
<evidence type="ECO:0000313" key="3">
    <source>
        <dbReference type="EMBL" id="ARM83376.1"/>
    </source>
</evidence>
<dbReference type="AlphaFoldDB" id="A0A1W6K7F9"/>
<evidence type="ECO:0000259" key="2">
    <source>
        <dbReference type="PROSITE" id="PS50164"/>
    </source>
</evidence>
<organism evidence="3 5">
    <name type="scientific">Marinobacter salarius</name>
    <dbReference type="NCBI Taxonomy" id="1420917"/>
    <lineage>
        <taxon>Bacteria</taxon>
        <taxon>Pseudomonadati</taxon>
        <taxon>Pseudomonadota</taxon>
        <taxon>Gammaproteobacteria</taxon>
        <taxon>Pseudomonadales</taxon>
        <taxon>Marinobacteraceae</taxon>
        <taxon>Marinobacter</taxon>
    </lineage>
</organism>
<keyword evidence="4" id="KW-0378">Hydrolase</keyword>
<dbReference type="Gene3D" id="3.40.1440.10">
    <property type="entry name" value="GIY-YIG endonuclease"/>
    <property type="match status" value="1"/>
</dbReference>
<dbReference type="EMBL" id="CP020931">
    <property type="protein sequence ID" value="ARM83376.1"/>
    <property type="molecule type" value="Genomic_DNA"/>
</dbReference>
<dbReference type="PANTHER" id="PTHR34477">
    <property type="entry name" value="UPF0213 PROTEIN YHBQ"/>
    <property type="match status" value="1"/>
</dbReference>
<accession>A0A1I4HAU9</accession>
<evidence type="ECO:0000313" key="6">
    <source>
        <dbReference type="Proteomes" id="UP000199211"/>
    </source>
</evidence>
<dbReference type="Pfam" id="PF01541">
    <property type="entry name" value="GIY-YIG"/>
    <property type="match status" value="1"/>
</dbReference>
<dbReference type="EMBL" id="FOTV01000001">
    <property type="protein sequence ID" value="SFL38910.1"/>
    <property type="molecule type" value="Genomic_DNA"/>
</dbReference>
<reference evidence="3 5" key="2">
    <citation type="submission" date="2017-04" db="EMBL/GenBank/DDBJ databases">
        <title>Genome Sequence of Marinobacter salarius strain SMR5 Isolated from a culture of the Diatom Skeletonema marinoi.</title>
        <authorList>
            <person name="Topel M."/>
            <person name="Pinder M.I.M."/>
            <person name="Johansson O.N."/>
            <person name="Kourtchenko O."/>
            <person name="Godhe A."/>
            <person name="Clarke A.K."/>
        </authorList>
    </citation>
    <scope>NUCLEOTIDE SEQUENCE [LARGE SCALE GENOMIC DNA]</scope>
    <source>
        <strain evidence="3 5">SMR5</strain>
    </source>
</reference>
<dbReference type="InterPro" id="IPR035901">
    <property type="entry name" value="GIY-YIG_endonuc_sf"/>
</dbReference>
<evidence type="ECO:0000313" key="4">
    <source>
        <dbReference type="EMBL" id="SFL38910.1"/>
    </source>
</evidence>
<protein>
    <submittedName>
        <fullName evidence="4">Endonuclease</fullName>
    </submittedName>
    <submittedName>
        <fullName evidence="3">GIY-YIG nuclease superfamily protein</fullName>
    </submittedName>
</protein>